<comment type="caution">
    <text evidence="2">The sequence shown here is derived from an EMBL/GenBank/DDBJ whole genome shotgun (WGS) entry which is preliminary data.</text>
</comment>
<evidence type="ECO:0000313" key="2">
    <source>
        <dbReference type="EMBL" id="KAF6152113.1"/>
    </source>
</evidence>
<sequence>LMKHRFTGTYTTWIYHDESENTSETVELETVASGKATNEDLTIEFDKVVLVVVTVLYPGCKVLNTIVWRMAHHNPFDSLQSSGDNSNTPDTGNNPGDVKASPALEFVPGEDWVMFIDYCNSKKLLVYVYVIRIYPCTKERGITDEKIGKIEVYIPAHTKKDTTIQCPDVIAKLQNIIRKDPKSIRTGPNDAIAQAVSQTDNLPS</sequence>
<feature type="compositionally biased region" description="Polar residues" evidence="1">
    <location>
        <begin position="79"/>
        <end position="94"/>
    </location>
</feature>
<gene>
    <name evidence="2" type="ORF">GIB67_031435</name>
</gene>
<dbReference type="Proteomes" id="UP000541444">
    <property type="component" value="Unassembled WGS sequence"/>
</dbReference>
<feature type="non-terminal residue" evidence="2">
    <location>
        <position position="1"/>
    </location>
</feature>
<dbReference type="OrthoDB" id="1297232at2759"/>
<organism evidence="2 3">
    <name type="scientific">Kingdonia uniflora</name>
    <dbReference type="NCBI Taxonomy" id="39325"/>
    <lineage>
        <taxon>Eukaryota</taxon>
        <taxon>Viridiplantae</taxon>
        <taxon>Streptophyta</taxon>
        <taxon>Embryophyta</taxon>
        <taxon>Tracheophyta</taxon>
        <taxon>Spermatophyta</taxon>
        <taxon>Magnoliopsida</taxon>
        <taxon>Ranunculales</taxon>
        <taxon>Circaeasteraceae</taxon>
        <taxon>Kingdonia</taxon>
    </lineage>
</organism>
<evidence type="ECO:0000256" key="1">
    <source>
        <dbReference type="SAM" id="MobiDB-lite"/>
    </source>
</evidence>
<keyword evidence="3" id="KW-1185">Reference proteome</keyword>
<accession>A0A7J7MB51</accession>
<evidence type="ECO:0000313" key="3">
    <source>
        <dbReference type="Proteomes" id="UP000541444"/>
    </source>
</evidence>
<protein>
    <submittedName>
        <fullName evidence="2">Uncharacterized protein</fullName>
    </submittedName>
</protein>
<reference evidence="2 3" key="1">
    <citation type="journal article" date="2020" name="IScience">
        <title>Genome Sequencing of the Endangered Kingdonia uniflora (Circaeasteraceae, Ranunculales) Reveals Potential Mechanisms of Evolutionary Specialization.</title>
        <authorList>
            <person name="Sun Y."/>
            <person name="Deng T."/>
            <person name="Zhang A."/>
            <person name="Moore M.J."/>
            <person name="Landis J.B."/>
            <person name="Lin N."/>
            <person name="Zhang H."/>
            <person name="Zhang X."/>
            <person name="Huang J."/>
            <person name="Zhang X."/>
            <person name="Sun H."/>
            <person name="Wang H."/>
        </authorList>
    </citation>
    <scope>NUCLEOTIDE SEQUENCE [LARGE SCALE GENOMIC DNA]</scope>
    <source>
        <strain evidence="2">TB1705</strain>
        <tissue evidence="2">Leaf</tissue>
    </source>
</reference>
<feature type="region of interest" description="Disordered" evidence="1">
    <location>
        <begin position="79"/>
        <end position="100"/>
    </location>
</feature>
<proteinExistence type="predicted"/>
<dbReference type="AlphaFoldDB" id="A0A7J7MB51"/>
<name>A0A7J7MB51_9MAGN</name>
<dbReference type="EMBL" id="JACGCM010001655">
    <property type="protein sequence ID" value="KAF6152113.1"/>
    <property type="molecule type" value="Genomic_DNA"/>
</dbReference>